<accession>B7FZH9</accession>
<protein>
    <submittedName>
        <fullName evidence="1">Uncharacterized protein</fullName>
    </submittedName>
</protein>
<dbReference type="Proteomes" id="UP000000759">
    <property type="component" value="Chromosome 8"/>
</dbReference>
<sequence>MVFAFVAFGVLRLASRRKRLVVFLVGETLTLNAASSGFYHATEDGPSPVAETDSHGQTRTILLQPDWENFVDPSTIVKQTIPNCDCVATSQIQLVISVGATRISSSSDSWHLQTMDHPGRLKTTGGDEFYVRFEWHRDDVTTKVVDSDRRGSRRRPNRRRKNVETTAVARVTDCTYGLAFVTTPLNTYLRVVMDFPMLPSIRGR</sequence>
<keyword evidence="2" id="KW-1185">Reference proteome</keyword>
<evidence type="ECO:0000313" key="1">
    <source>
        <dbReference type="EMBL" id="EEC48341.1"/>
    </source>
</evidence>
<gene>
    <name evidence="1" type="ORF">PHATRDRAFT_35877</name>
</gene>
<dbReference type="GeneID" id="7201069"/>
<dbReference type="PaxDb" id="2850-Phatr35877"/>
<name>B7FZH9_PHATC</name>
<organism evidence="1 2">
    <name type="scientific">Phaeodactylum tricornutum (strain CCAP 1055/1)</name>
    <dbReference type="NCBI Taxonomy" id="556484"/>
    <lineage>
        <taxon>Eukaryota</taxon>
        <taxon>Sar</taxon>
        <taxon>Stramenopiles</taxon>
        <taxon>Ochrophyta</taxon>
        <taxon>Bacillariophyta</taxon>
        <taxon>Bacillariophyceae</taxon>
        <taxon>Bacillariophycidae</taxon>
        <taxon>Naviculales</taxon>
        <taxon>Phaeodactylaceae</taxon>
        <taxon>Phaeodactylum</taxon>
    </lineage>
</organism>
<reference evidence="1 2" key="1">
    <citation type="journal article" date="2008" name="Nature">
        <title>The Phaeodactylum genome reveals the evolutionary history of diatom genomes.</title>
        <authorList>
            <person name="Bowler C."/>
            <person name="Allen A.E."/>
            <person name="Badger J.H."/>
            <person name="Grimwood J."/>
            <person name="Jabbari K."/>
            <person name="Kuo A."/>
            <person name="Maheswari U."/>
            <person name="Martens C."/>
            <person name="Maumus F."/>
            <person name="Otillar R.P."/>
            <person name="Rayko E."/>
            <person name="Salamov A."/>
            <person name="Vandepoele K."/>
            <person name="Beszteri B."/>
            <person name="Gruber A."/>
            <person name="Heijde M."/>
            <person name="Katinka M."/>
            <person name="Mock T."/>
            <person name="Valentin K."/>
            <person name="Verret F."/>
            <person name="Berges J.A."/>
            <person name="Brownlee C."/>
            <person name="Cadoret J.P."/>
            <person name="Chiovitti A."/>
            <person name="Choi C.J."/>
            <person name="Coesel S."/>
            <person name="De Martino A."/>
            <person name="Detter J.C."/>
            <person name="Durkin C."/>
            <person name="Falciatore A."/>
            <person name="Fournet J."/>
            <person name="Haruta M."/>
            <person name="Huysman M.J."/>
            <person name="Jenkins B.D."/>
            <person name="Jiroutova K."/>
            <person name="Jorgensen R.E."/>
            <person name="Joubert Y."/>
            <person name="Kaplan A."/>
            <person name="Kroger N."/>
            <person name="Kroth P.G."/>
            <person name="La Roche J."/>
            <person name="Lindquist E."/>
            <person name="Lommer M."/>
            <person name="Martin-Jezequel V."/>
            <person name="Lopez P.J."/>
            <person name="Lucas S."/>
            <person name="Mangogna M."/>
            <person name="McGinnis K."/>
            <person name="Medlin L.K."/>
            <person name="Montsant A."/>
            <person name="Oudot-Le Secq M.P."/>
            <person name="Napoli C."/>
            <person name="Obornik M."/>
            <person name="Parker M.S."/>
            <person name="Petit J.L."/>
            <person name="Porcel B.M."/>
            <person name="Poulsen N."/>
            <person name="Robison M."/>
            <person name="Rychlewski L."/>
            <person name="Rynearson T.A."/>
            <person name="Schmutz J."/>
            <person name="Shapiro H."/>
            <person name="Siaut M."/>
            <person name="Stanley M."/>
            <person name="Sussman M.R."/>
            <person name="Taylor A.R."/>
            <person name="Vardi A."/>
            <person name="von Dassow P."/>
            <person name="Vyverman W."/>
            <person name="Willis A."/>
            <person name="Wyrwicz L.S."/>
            <person name="Rokhsar D.S."/>
            <person name="Weissenbach J."/>
            <person name="Armbrust E.V."/>
            <person name="Green B.R."/>
            <person name="Van de Peer Y."/>
            <person name="Grigoriev I.V."/>
        </authorList>
    </citation>
    <scope>NUCLEOTIDE SEQUENCE [LARGE SCALE GENOMIC DNA]</scope>
    <source>
        <strain evidence="1 2">CCAP 1055/1</strain>
    </source>
</reference>
<dbReference type="InParanoid" id="B7FZH9"/>
<dbReference type="KEGG" id="pti:PHATRDRAFT_35877"/>
<dbReference type="RefSeq" id="XP_002180150.1">
    <property type="nucleotide sequence ID" value="XM_002180114.1"/>
</dbReference>
<dbReference type="EMBL" id="CM000611">
    <property type="protein sequence ID" value="EEC48341.1"/>
    <property type="molecule type" value="Genomic_DNA"/>
</dbReference>
<evidence type="ECO:0000313" key="2">
    <source>
        <dbReference type="Proteomes" id="UP000000759"/>
    </source>
</evidence>
<proteinExistence type="predicted"/>
<reference evidence="2" key="2">
    <citation type="submission" date="2008-08" db="EMBL/GenBank/DDBJ databases">
        <authorList>
            <consortium name="Diatom Consortium"/>
            <person name="Grigoriev I."/>
            <person name="Grimwood J."/>
            <person name="Kuo A."/>
            <person name="Otillar R.P."/>
            <person name="Salamov A."/>
            <person name="Detter J.C."/>
            <person name="Lindquist E."/>
            <person name="Shapiro H."/>
            <person name="Lucas S."/>
            <person name="Glavina del Rio T."/>
            <person name="Pitluck S."/>
            <person name="Rokhsar D."/>
            <person name="Bowler C."/>
        </authorList>
    </citation>
    <scope>GENOME REANNOTATION</scope>
    <source>
        <strain evidence="2">CCAP 1055/1</strain>
    </source>
</reference>
<dbReference type="HOGENOM" id="CLU_1345506_0_0_1"/>
<dbReference type="AlphaFoldDB" id="B7FZH9"/>